<keyword evidence="3" id="KW-1185">Reference proteome</keyword>
<sequence>MVLNESPSRGNRCSLSPKLPQERHPNRPHPAAFASENPSNTARFPNDCTIVHSVDGHGDTLVVEDISAHDAGYDGDIEIVAPCEYEEAESRPSTPQQAIHRSRNDVGTDDIAKTGLIDAMRALDCDSDITDYGYRRLRIRGRKRKGGDFFSGQSTIDCSSDAESIEIVDLEHYGKVFTPATSAKPRKRRRRRGYTGDPPDSQNAEMSSVDGDFPTHVPYGINLNGDTFPSQEDEMDIG</sequence>
<feature type="compositionally biased region" description="Polar residues" evidence="1">
    <location>
        <begin position="1"/>
        <end position="14"/>
    </location>
</feature>
<evidence type="ECO:0000313" key="2">
    <source>
        <dbReference type="EMBL" id="OAT05629.1"/>
    </source>
</evidence>
<accession>A0A179UEE2</accession>
<reference evidence="3" key="1">
    <citation type="journal article" date="2015" name="PLoS Genet.">
        <title>The dynamic genome and transcriptome of the human fungal pathogen Blastomyces and close relative Emmonsia.</title>
        <authorList>
            <person name="Munoz J.F."/>
            <person name="Gauthier G.M."/>
            <person name="Desjardins C.A."/>
            <person name="Gallo J.E."/>
            <person name="Holder J."/>
            <person name="Sullivan T.D."/>
            <person name="Marty A.J."/>
            <person name="Carmen J.C."/>
            <person name="Chen Z."/>
            <person name="Ding L."/>
            <person name="Gujja S."/>
            <person name="Magrini V."/>
            <person name="Misas E."/>
            <person name="Mitreva M."/>
            <person name="Priest M."/>
            <person name="Saif S."/>
            <person name="Whiston E.A."/>
            <person name="Young S."/>
            <person name="Zeng Q."/>
            <person name="Goldman W.E."/>
            <person name="Mardis E.R."/>
            <person name="Taylor J.W."/>
            <person name="McEwen J.G."/>
            <person name="Clay O.K."/>
            <person name="Klein B.S."/>
            <person name="Cuomo C.A."/>
        </authorList>
    </citation>
    <scope>NUCLEOTIDE SEQUENCE [LARGE SCALE GENOMIC DNA]</scope>
    <source>
        <strain evidence="3">SLH14081</strain>
    </source>
</reference>
<feature type="region of interest" description="Disordered" evidence="1">
    <location>
        <begin position="180"/>
        <end position="238"/>
    </location>
</feature>
<dbReference type="Proteomes" id="UP000002038">
    <property type="component" value="Unassembled WGS sequence"/>
</dbReference>
<proteinExistence type="predicted"/>
<feature type="compositionally biased region" description="Basic residues" evidence="1">
    <location>
        <begin position="184"/>
        <end position="193"/>
    </location>
</feature>
<dbReference type="GeneID" id="8506500"/>
<evidence type="ECO:0000256" key="1">
    <source>
        <dbReference type="SAM" id="MobiDB-lite"/>
    </source>
</evidence>
<dbReference type="EMBL" id="GG657450">
    <property type="protein sequence ID" value="OAT05629.1"/>
    <property type="molecule type" value="Genomic_DNA"/>
</dbReference>
<protein>
    <submittedName>
        <fullName evidence="2">Uncharacterized protein</fullName>
    </submittedName>
</protein>
<dbReference type="RefSeq" id="XP_002627320.1">
    <property type="nucleotide sequence ID" value="XM_002627274.1"/>
</dbReference>
<dbReference type="VEuPathDB" id="FungiDB:BDBG_01991"/>
<dbReference type="AlphaFoldDB" id="A0A179UEE2"/>
<gene>
    <name evidence="2" type="ORF">BDBG_01991</name>
</gene>
<feature type="region of interest" description="Disordered" evidence="1">
    <location>
        <begin position="1"/>
        <end position="40"/>
    </location>
</feature>
<evidence type="ECO:0000313" key="3">
    <source>
        <dbReference type="Proteomes" id="UP000002038"/>
    </source>
</evidence>
<organism evidence="2 3">
    <name type="scientific">Blastomyces gilchristii (strain SLH14081)</name>
    <name type="common">Blastomyces dermatitidis</name>
    <dbReference type="NCBI Taxonomy" id="559298"/>
    <lineage>
        <taxon>Eukaryota</taxon>
        <taxon>Fungi</taxon>
        <taxon>Dikarya</taxon>
        <taxon>Ascomycota</taxon>
        <taxon>Pezizomycotina</taxon>
        <taxon>Eurotiomycetes</taxon>
        <taxon>Eurotiomycetidae</taxon>
        <taxon>Onygenales</taxon>
        <taxon>Ajellomycetaceae</taxon>
        <taxon>Blastomyces</taxon>
    </lineage>
</organism>
<dbReference type="OrthoDB" id="4186058at2759"/>
<name>A0A179UEE2_BLAGS</name>
<dbReference type="KEGG" id="bgh:BDBG_01991"/>